<keyword evidence="2" id="KW-1185">Reference proteome</keyword>
<gene>
    <name evidence="1" type="ORF">ARMOST_02155</name>
</gene>
<accession>A0A284QR47</accession>
<dbReference type="InterPro" id="IPR008978">
    <property type="entry name" value="HSP20-like_chaperone"/>
</dbReference>
<sequence length="87" mass="9726">MTIPDIRVQAKNRPARRFGQRPHLSCRASRKKTLHDGRLTISGEVKTSTVHKEEGYAVRSASTACFKDVEGVKEEQVKVSFENGVLT</sequence>
<organism evidence="1 2">
    <name type="scientific">Armillaria ostoyae</name>
    <name type="common">Armillaria root rot fungus</name>
    <dbReference type="NCBI Taxonomy" id="47428"/>
    <lineage>
        <taxon>Eukaryota</taxon>
        <taxon>Fungi</taxon>
        <taxon>Dikarya</taxon>
        <taxon>Basidiomycota</taxon>
        <taxon>Agaricomycotina</taxon>
        <taxon>Agaricomycetes</taxon>
        <taxon>Agaricomycetidae</taxon>
        <taxon>Agaricales</taxon>
        <taxon>Marasmiineae</taxon>
        <taxon>Physalacriaceae</taxon>
        <taxon>Armillaria</taxon>
    </lineage>
</organism>
<dbReference type="OrthoDB" id="1431247at2759"/>
<name>A0A284QR47_ARMOS</name>
<dbReference type="STRING" id="47428.A0A284QR47"/>
<dbReference type="SUPFAM" id="SSF49764">
    <property type="entry name" value="HSP20-like chaperones"/>
    <property type="match status" value="1"/>
</dbReference>
<dbReference type="EMBL" id="FUEG01000001">
    <property type="protein sequence ID" value="SJK98881.1"/>
    <property type="molecule type" value="Genomic_DNA"/>
</dbReference>
<evidence type="ECO:0000313" key="2">
    <source>
        <dbReference type="Proteomes" id="UP000219338"/>
    </source>
</evidence>
<dbReference type="Proteomes" id="UP000219338">
    <property type="component" value="Unassembled WGS sequence"/>
</dbReference>
<evidence type="ECO:0000313" key="1">
    <source>
        <dbReference type="EMBL" id="SJK98881.1"/>
    </source>
</evidence>
<evidence type="ECO:0008006" key="3">
    <source>
        <dbReference type="Google" id="ProtNLM"/>
    </source>
</evidence>
<dbReference type="AlphaFoldDB" id="A0A284QR47"/>
<reference evidence="2" key="1">
    <citation type="journal article" date="2017" name="Nat. Ecol. Evol.">
        <title>Genome expansion and lineage-specific genetic innovations in the forest pathogenic fungi Armillaria.</title>
        <authorList>
            <person name="Sipos G."/>
            <person name="Prasanna A.N."/>
            <person name="Walter M.C."/>
            <person name="O'Connor E."/>
            <person name="Balint B."/>
            <person name="Krizsan K."/>
            <person name="Kiss B."/>
            <person name="Hess J."/>
            <person name="Varga T."/>
            <person name="Slot J."/>
            <person name="Riley R."/>
            <person name="Boka B."/>
            <person name="Rigling D."/>
            <person name="Barry K."/>
            <person name="Lee J."/>
            <person name="Mihaltcheva S."/>
            <person name="LaButti K."/>
            <person name="Lipzen A."/>
            <person name="Waldron R."/>
            <person name="Moloney N.M."/>
            <person name="Sperisen C."/>
            <person name="Kredics L."/>
            <person name="Vagvoelgyi C."/>
            <person name="Patrignani A."/>
            <person name="Fitzpatrick D."/>
            <person name="Nagy I."/>
            <person name="Doyle S."/>
            <person name="Anderson J.B."/>
            <person name="Grigoriev I.V."/>
            <person name="Gueldener U."/>
            <person name="Muensterkoetter M."/>
            <person name="Nagy L.G."/>
        </authorList>
    </citation>
    <scope>NUCLEOTIDE SEQUENCE [LARGE SCALE GENOMIC DNA]</scope>
    <source>
        <strain evidence="2">C18/9</strain>
    </source>
</reference>
<dbReference type="Gene3D" id="2.60.40.790">
    <property type="match status" value="1"/>
</dbReference>
<proteinExistence type="predicted"/>
<protein>
    <recommendedName>
        <fullName evidence="3">SHSP domain-containing protein</fullName>
    </recommendedName>
</protein>